<keyword evidence="1" id="KW-1133">Transmembrane helix</keyword>
<comment type="caution">
    <text evidence="2">The sequence shown here is derived from an EMBL/GenBank/DDBJ whole genome shotgun (WGS) entry which is preliminary data.</text>
</comment>
<evidence type="ECO:0000256" key="1">
    <source>
        <dbReference type="SAM" id="Phobius"/>
    </source>
</evidence>
<feature type="transmembrane region" description="Helical" evidence="1">
    <location>
        <begin position="93"/>
        <end position="116"/>
    </location>
</feature>
<proteinExistence type="predicted"/>
<organism evidence="2">
    <name type="scientific">marine sediment metagenome</name>
    <dbReference type="NCBI Taxonomy" id="412755"/>
    <lineage>
        <taxon>unclassified sequences</taxon>
        <taxon>metagenomes</taxon>
        <taxon>ecological metagenomes</taxon>
    </lineage>
</organism>
<accession>A0A0F9U4R2</accession>
<gene>
    <name evidence="2" type="ORF">LCGC14_0267900</name>
</gene>
<reference evidence="2" key="1">
    <citation type="journal article" date="2015" name="Nature">
        <title>Complex archaea that bridge the gap between prokaryotes and eukaryotes.</title>
        <authorList>
            <person name="Spang A."/>
            <person name="Saw J.H."/>
            <person name="Jorgensen S.L."/>
            <person name="Zaremba-Niedzwiedzka K."/>
            <person name="Martijn J."/>
            <person name="Lind A.E."/>
            <person name="van Eijk R."/>
            <person name="Schleper C."/>
            <person name="Guy L."/>
            <person name="Ettema T.J."/>
        </authorList>
    </citation>
    <scope>NUCLEOTIDE SEQUENCE</scope>
</reference>
<dbReference type="AlphaFoldDB" id="A0A0F9U4R2"/>
<evidence type="ECO:0000313" key="2">
    <source>
        <dbReference type="EMBL" id="KKN86614.1"/>
    </source>
</evidence>
<keyword evidence="1" id="KW-0812">Transmembrane</keyword>
<keyword evidence="1" id="KW-0472">Membrane</keyword>
<protein>
    <submittedName>
        <fullName evidence="2">Uncharacterized protein</fullName>
    </submittedName>
</protein>
<sequence length="135" mass="15853">MKKLQILGVTVYVALILLLTIPIVEATYPTEDNTKERVHDKWLECLEYNSIKIENDCIENLFKATRIGLDIPKTEEEFDYFFVEYLHNIRNGYHFGVSVIFMCALGFGGFGVYLLLDKLPKLRFYVEKDNKDNRY</sequence>
<dbReference type="EMBL" id="LAZR01000146">
    <property type="protein sequence ID" value="KKN86614.1"/>
    <property type="molecule type" value="Genomic_DNA"/>
</dbReference>
<name>A0A0F9U4R2_9ZZZZ</name>